<feature type="chain" id="PRO_5012124822" evidence="1">
    <location>
        <begin position="17"/>
        <end position="311"/>
    </location>
</feature>
<sequence length="311" mass="34965">MKSLLLLVLLTNSAMANYQGSHISDVWETVQEKSYSKLPQTKVNMNRLTKWGKSKLEQSANRTISNRSDILPYFEKLVHPNGTCLLGEWKIDEDNIYTGYFKKGSQGLIVSRASVALSDTKRGKRRSFGLAGKIYPTTDINHSENLETANFFTMDDLGGTKIKKFSLTKLTNEPELSVSLGAIFLIRMARFVSKAFTNADNNPGLRQLWQISSLGLKDGEAQLTPMWMRLSAVKGFEYNSEKDFRNEIAENIKRNGDMTFSIEVAGTMNAGSEQVKSFTKIGTIKYTEISASEGCDHRLHFNHPKLRADLN</sequence>
<proteinExistence type="predicted"/>
<gene>
    <name evidence="2" type="ORF">A9Q84_01730</name>
</gene>
<dbReference type="EMBL" id="MAAO01000002">
    <property type="protein sequence ID" value="OUR99772.1"/>
    <property type="molecule type" value="Genomic_DNA"/>
</dbReference>
<evidence type="ECO:0000313" key="3">
    <source>
        <dbReference type="Proteomes" id="UP000196531"/>
    </source>
</evidence>
<keyword evidence="1" id="KW-0732">Signal</keyword>
<dbReference type="AlphaFoldDB" id="A0A1Y5FC45"/>
<organism evidence="2 3">
    <name type="scientific">Halobacteriovorax marinus</name>
    <dbReference type="NCBI Taxonomy" id="97084"/>
    <lineage>
        <taxon>Bacteria</taxon>
        <taxon>Pseudomonadati</taxon>
        <taxon>Bdellovibrionota</taxon>
        <taxon>Bacteriovoracia</taxon>
        <taxon>Bacteriovoracales</taxon>
        <taxon>Halobacteriovoraceae</taxon>
        <taxon>Halobacteriovorax</taxon>
    </lineage>
</organism>
<comment type="caution">
    <text evidence="2">The sequence shown here is derived from an EMBL/GenBank/DDBJ whole genome shotgun (WGS) entry which is preliminary data.</text>
</comment>
<evidence type="ECO:0000256" key="1">
    <source>
        <dbReference type="SAM" id="SignalP"/>
    </source>
</evidence>
<protein>
    <submittedName>
        <fullName evidence="2">Uncharacterized protein</fullName>
    </submittedName>
</protein>
<accession>A0A1Y5FC45</accession>
<feature type="signal peptide" evidence="1">
    <location>
        <begin position="1"/>
        <end position="16"/>
    </location>
</feature>
<name>A0A1Y5FC45_9BACT</name>
<dbReference type="Proteomes" id="UP000196531">
    <property type="component" value="Unassembled WGS sequence"/>
</dbReference>
<reference evidence="3" key="1">
    <citation type="journal article" date="2017" name="Proc. Natl. Acad. Sci. U.S.A.">
        <title>Simulation of Deepwater Horizon oil plume reveals substrate specialization within a complex community of hydrocarbon-degraders.</title>
        <authorList>
            <person name="Hu P."/>
            <person name="Dubinsky E.A."/>
            <person name="Probst A.J."/>
            <person name="Wang J."/>
            <person name="Sieber C.M.K."/>
            <person name="Tom L.M."/>
            <person name="Gardinali P."/>
            <person name="Banfield J.F."/>
            <person name="Atlas R.M."/>
            <person name="Andersen G.L."/>
        </authorList>
    </citation>
    <scope>NUCLEOTIDE SEQUENCE [LARGE SCALE GENOMIC DNA]</scope>
</reference>
<evidence type="ECO:0000313" key="2">
    <source>
        <dbReference type="EMBL" id="OUR99772.1"/>
    </source>
</evidence>